<reference evidence="1" key="1">
    <citation type="submission" date="2017-02" db="UniProtKB">
        <authorList>
            <consortium name="WormBaseParasite"/>
        </authorList>
    </citation>
    <scope>IDENTIFICATION</scope>
</reference>
<sequence>LGRASQRLMPVHQNLVRQVQHNRVKQVRQNRVELVNQRRVKVEQLIWKKMLYISEEKLQSSKETFAQFFGRVRIHRCSGL</sequence>
<dbReference type="WBParaSite" id="HPLM_0000203201-mRNA-1">
    <property type="protein sequence ID" value="HPLM_0000203201-mRNA-1"/>
    <property type="gene ID" value="HPLM_0000203201"/>
</dbReference>
<organism evidence="1">
    <name type="scientific">Haemonchus placei</name>
    <name type="common">Barber's pole worm</name>
    <dbReference type="NCBI Taxonomy" id="6290"/>
    <lineage>
        <taxon>Eukaryota</taxon>
        <taxon>Metazoa</taxon>
        <taxon>Ecdysozoa</taxon>
        <taxon>Nematoda</taxon>
        <taxon>Chromadorea</taxon>
        <taxon>Rhabditida</taxon>
        <taxon>Rhabditina</taxon>
        <taxon>Rhabditomorpha</taxon>
        <taxon>Strongyloidea</taxon>
        <taxon>Trichostrongylidae</taxon>
        <taxon>Haemonchus</taxon>
    </lineage>
</organism>
<evidence type="ECO:0000313" key="1">
    <source>
        <dbReference type="WBParaSite" id="HPLM_0000203201-mRNA-1"/>
    </source>
</evidence>
<protein>
    <submittedName>
        <fullName evidence="1">THAP-type domain-containing protein</fullName>
    </submittedName>
</protein>
<name>A0A0N4VXL2_HAEPC</name>
<proteinExistence type="predicted"/>
<accession>A0A0N4VXL2</accession>
<dbReference type="AlphaFoldDB" id="A0A0N4VXL2"/>